<keyword evidence="1" id="KW-0472">Membrane</keyword>
<name>A0A8D3X012_PRIMW</name>
<evidence type="ECO:0000313" key="3">
    <source>
        <dbReference type="Proteomes" id="UP000001283"/>
    </source>
</evidence>
<sequence length="294" mass="34094">MPNEVIGMLVKDEELNKKKAPHVAFAYTYLYIITWLYRYAKYGVMSFEEITKPAILKIMGVAETSSEYNYIIKRGGVLDRLGLTATLSYTEAPISWWTYKEDKHGFPEFTYFNDLEETSRQIILNGQTTKHRQIKEPLLATGFRNPFNEEGCEEDYNGTFYDEGKQYTHQIGFDVFIECMTNEDLGINAFYLYAFLRSRYGANTDVSIALETISEESGLKPTTRDTALKMLKAYHLIFCIPEDFCLERGEYTTNSSTYKVIEDSNRWNEIPNFDFPTRKVYHVSTHVDYEDGTG</sequence>
<keyword evidence="1" id="KW-1133">Transmembrane helix</keyword>
<keyword evidence="1" id="KW-0812">Transmembrane</keyword>
<accession>A0A8D3X012</accession>
<evidence type="ECO:0000313" key="2">
    <source>
        <dbReference type="EMBL" id="AEN89210.1"/>
    </source>
</evidence>
<dbReference type="EMBL" id="CP003017">
    <property type="protein sequence ID" value="AEN89210.1"/>
    <property type="molecule type" value="Genomic_DNA"/>
</dbReference>
<organism evidence="2 3">
    <name type="scientific">Priestia megaterium (strain WSH-002)</name>
    <name type="common">Bacillus megaterium</name>
    <dbReference type="NCBI Taxonomy" id="1006007"/>
    <lineage>
        <taxon>Bacteria</taxon>
        <taxon>Bacillati</taxon>
        <taxon>Bacillota</taxon>
        <taxon>Bacilli</taxon>
        <taxon>Bacillales</taxon>
        <taxon>Bacillaceae</taxon>
        <taxon>Priestia</taxon>
    </lineage>
</organism>
<feature type="transmembrane region" description="Helical" evidence="1">
    <location>
        <begin position="20"/>
        <end position="37"/>
    </location>
</feature>
<dbReference type="Proteomes" id="UP000001283">
    <property type="component" value="Chromosome"/>
</dbReference>
<dbReference type="AlphaFoldDB" id="A0A8D3X012"/>
<protein>
    <submittedName>
        <fullName evidence="2">Uncharacterized protein</fullName>
    </submittedName>
</protein>
<reference evidence="2 3" key="1">
    <citation type="journal article" date="2011" name="J. Bacteriol.">
        <title>Complete genome sequence of the industrial strain Bacillus megaterium WSH-002.</title>
        <authorList>
            <person name="Liu L."/>
            <person name="Li Y."/>
            <person name="Zhang J."/>
            <person name="Zou W."/>
            <person name="Zhou Z."/>
            <person name="Liu J."/>
            <person name="Li X."/>
            <person name="Wang L."/>
            <person name="Chen J."/>
        </authorList>
    </citation>
    <scope>NUCLEOTIDE SEQUENCE [LARGE SCALE GENOMIC DNA]</scope>
    <source>
        <strain evidence="2 3">WSH-002</strain>
    </source>
</reference>
<dbReference type="KEGG" id="bmh:BMWSH_2328"/>
<gene>
    <name evidence="2" type="ORF">BMWSH_2328</name>
</gene>
<proteinExistence type="predicted"/>
<evidence type="ECO:0000256" key="1">
    <source>
        <dbReference type="SAM" id="Phobius"/>
    </source>
</evidence>